<feature type="compositionally biased region" description="Low complexity" evidence="1">
    <location>
        <begin position="114"/>
        <end position="133"/>
    </location>
</feature>
<feature type="compositionally biased region" description="Low complexity" evidence="1">
    <location>
        <begin position="22"/>
        <end position="38"/>
    </location>
</feature>
<dbReference type="AlphaFoldDB" id="A0A927M908"/>
<sequence length="899" mass="95018">MRRFLISATLALALVTGAAGQATAAPPASPSPQSATGGWSVTDGKLTWRSDQRVPMGDAAVEFWSGDRRLGRAHPHPDGRTFSLGLGGPVRFDELTVRAGGRRIDQPPPRSTRRSAPVAAAPAAQPPGAVDPGVPGPYRSVIGEYDLPAVTLPDFPEKVEMRAVVVAPQGASGTRPLALFLHGRHAFCYRGDEDVPLEWPCPAGTDPIPSHRGYLQAQRLLASQGYLTVSISANGVNGQDSDVEDAGAQARSSLVRLHLAQWADWAAGAGRAAAPAIVRAAPPADLSRVFLMGHSRGGEGVSRAAMDSLTPPPAARDGYHGRVRWTIRGLLLIGPTIFGHDPVPNVPSATILPGCDGDVLDLQGQMFVDETRDVSRSRALHSALYVVGANHNFFNTEWTPGQSVAPSIDDFSISDDAVCSPGAPTRLTATQQQTVGATYIAAAARLFVDGDDRVRPLLDGSGLRAPSADPARVLSHALGGNRTPLITPDPSTTVSGGARICDQVTYDAERSCIDPDDRNAVLGHFTPFVWTIPEPDRYAAALDWSTAGRPIRLAPARPVTVADARDLALRVIVPPNTTGTRFDVAVVGTDGRRTALGEIRVDGLPGTGNTTSYWAQEVRVPLRGAPARLAAIELTPRTETGRAWLLDVWGWKPGTPDPGATGLPRLDIGSLRVSEGDSGTKTYEVPVTVTGSGDGLVRFYLSDDVTHTSRTWLATVRPGQQTVRVPVEVTGDTLWNYTENQRLTAKAEQGFVIGSYVGGVATVNDDPEPTLSVESATVRVAEGGALTWRVSSSALTETGIFLLTEPHAPSTGVELSSTDVDPDWLAVDTGEPAEPSRPLSQTWRTPYLFIEAGATIGELTVPTITDSLTEPDEVVELHFVELPEGPVPNAALTGVVTGG</sequence>
<name>A0A927M908_9ACTN</name>
<feature type="signal peptide" evidence="2">
    <location>
        <begin position="1"/>
        <end position="24"/>
    </location>
</feature>
<organism evidence="3 4">
    <name type="scientific">Plantactinospora soyae</name>
    <dbReference type="NCBI Taxonomy" id="1544732"/>
    <lineage>
        <taxon>Bacteria</taxon>
        <taxon>Bacillati</taxon>
        <taxon>Actinomycetota</taxon>
        <taxon>Actinomycetes</taxon>
        <taxon>Micromonosporales</taxon>
        <taxon>Micromonosporaceae</taxon>
        <taxon>Plantactinospora</taxon>
    </lineage>
</organism>
<dbReference type="InterPro" id="IPR038081">
    <property type="entry name" value="CalX-like_sf"/>
</dbReference>
<comment type="caution">
    <text evidence="3">The sequence shown here is derived from an EMBL/GenBank/DDBJ whole genome shotgun (WGS) entry which is preliminary data.</text>
</comment>
<dbReference type="InterPro" id="IPR029058">
    <property type="entry name" value="AB_hydrolase_fold"/>
</dbReference>
<proteinExistence type="predicted"/>
<gene>
    <name evidence="3" type="ORF">H4W31_005677</name>
</gene>
<keyword evidence="4" id="KW-1185">Reference proteome</keyword>
<dbReference type="SUPFAM" id="SSF53474">
    <property type="entry name" value="alpha/beta-Hydrolases"/>
    <property type="match status" value="1"/>
</dbReference>
<evidence type="ECO:0008006" key="5">
    <source>
        <dbReference type="Google" id="ProtNLM"/>
    </source>
</evidence>
<dbReference type="Proteomes" id="UP000649753">
    <property type="component" value="Unassembled WGS sequence"/>
</dbReference>
<protein>
    <recommendedName>
        <fullName evidence="5">Secreted protein</fullName>
    </recommendedName>
</protein>
<feature type="region of interest" description="Disordered" evidence="1">
    <location>
        <begin position="22"/>
        <end position="46"/>
    </location>
</feature>
<evidence type="ECO:0000256" key="2">
    <source>
        <dbReference type="SAM" id="SignalP"/>
    </source>
</evidence>
<evidence type="ECO:0000256" key="1">
    <source>
        <dbReference type="SAM" id="MobiDB-lite"/>
    </source>
</evidence>
<dbReference type="RefSeq" id="WP_192769395.1">
    <property type="nucleotide sequence ID" value="NZ_JADBEB010000001.1"/>
</dbReference>
<dbReference type="EMBL" id="JADBEB010000001">
    <property type="protein sequence ID" value="MBE1490039.1"/>
    <property type="molecule type" value="Genomic_DNA"/>
</dbReference>
<keyword evidence="2" id="KW-0732">Signal</keyword>
<evidence type="ECO:0000313" key="4">
    <source>
        <dbReference type="Proteomes" id="UP000649753"/>
    </source>
</evidence>
<dbReference type="Gene3D" id="3.40.50.1820">
    <property type="entry name" value="alpha/beta hydrolase"/>
    <property type="match status" value="1"/>
</dbReference>
<reference evidence="3" key="1">
    <citation type="submission" date="2020-10" db="EMBL/GenBank/DDBJ databases">
        <title>Sequencing the genomes of 1000 actinobacteria strains.</title>
        <authorList>
            <person name="Klenk H.-P."/>
        </authorList>
    </citation>
    <scope>NUCLEOTIDE SEQUENCE</scope>
    <source>
        <strain evidence="3">DSM 46832</strain>
    </source>
</reference>
<feature type="chain" id="PRO_5037588497" description="Secreted protein" evidence="2">
    <location>
        <begin position="25"/>
        <end position="899"/>
    </location>
</feature>
<feature type="region of interest" description="Disordered" evidence="1">
    <location>
        <begin position="100"/>
        <end position="133"/>
    </location>
</feature>
<evidence type="ECO:0000313" key="3">
    <source>
        <dbReference type="EMBL" id="MBE1490039.1"/>
    </source>
</evidence>
<dbReference type="SUPFAM" id="SSF141072">
    <property type="entry name" value="CalX-like"/>
    <property type="match status" value="1"/>
</dbReference>
<accession>A0A927M908</accession>